<dbReference type="GO" id="GO:0005737">
    <property type="term" value="C:cytoplasm"/>
    <property type="evidence" value="ECO:0007669"/>
    <property type="project" value="InterPro"/>
</dbReference>
<dbReference type="InterPro" id="IPR047234">
    <property type="entry name" value="GRAF_fam"/>
</dbReference>
<dbReference type="STRING" id="283909.R7UG19"/>
<dbReference type="Pfam" id="PF00620">
    <property type="entry name" value="RhoGAP"/>
    <property type="match status" value="1"/>
</dbReference>
<reference evidence="8" key="1">
    <citation type="submission" date="2012-12" db="EMBL/GenBank/DDBJ databases">
        <authorList>
            <person name="Hellsten U."/>
            <person name="Grimwood J."/>
            <person name="Chapman J.A."/>
            <person name="Shapiro H."/>
            <person name="Aerts A."/>
            <person name="Otillar R.P."/>
            <person name="Terry A.Y."/>
            <person name="Boore J.L."/>
            <person name="Simakov O."/>
            <person name="Marletaz F."/>
            <person name="Cho S.-J."/>
            <person name="Edsinger-Gonzales E."/>
            <person name="Havlak P."/>
            <person name="Kuo D.-H."/>
            <person name="Larsson T."/>
            <person name="Lv J."/>
            <person name="Arendt D."/>
            <person name="Savage R."/>
            <person name="Osoegawa K."/>
            <person name="de Jong P."/>
            <person name="Lindberg D.R."/>
            <person name="Seaver E.C."/>
            <person name="Weisblat D.A."/>
            <person name="Putnam N.H."/>
            <person name="Grigoriev I.V."/>
            <person name="Rokhsar D.S."/>
        </authorList>
    </citation>
    <scope>NUCLEOTIDE SEQUENCE</scope>
    <source>
        <strain evidence="8">I ESC-2004</strain>
    </source>
</reference>
<evidence type="ECO:0000256" key="1">
    <source>
        <dbReference type="ARBA" id="ARBA00022468"/>
    </source>
</evidence>
<dbReference type="SMART" id="SM00233">
    <property type="entry name" value="PH"/>
    <property type="match status" value="1"/>
</dbReference>
<feature type="non-terminal residue" evidence="6">
    <location>
        <position position="756"/>
    </location>
</feature>
<dbReference type="FunCoup" id="R7UG19">
    <property type="interactions" value="591"/>
</dbReference>
<feature type="compositionally biased region" description="Polar residues" evidence="3">
    <location>
        <begin position="664"/>
        <end position="681"/>
    </location>
</feature>
<keyword evidence="2" id="KW-0175">Coiled coil</keyword>
<dbReference type="GO" id="GO:0005096">
    <property type="term" value="F:GTPase activator activity"/>
    <property type="evidence" value="ECO:0007669"/>
    <property type="project" value="UniProtKB-KW"/>
</dbReference>
<dbReference type="InterPro" id="IPR027267">
    <property type="entry name" value="AH/BAR_dom_sf"/>
</dbReference>
<dbReference type="OrthoDB" id="3183924at2759"/>
<dbReference type="Pfam" id="PF00169">
    <property type="entry name" value="PH"/>
    <property type="match status" value="1"/>
</dbReference>
<dbReference type="SUPFAM" id="SSF48350">
    <property type="entry name" value="GTPase activation domain, GAP"/>
    <property type="match status" value="1"/>
</dbReference>
<dbReference type="InterPro" id="IPR001849">
    <property type="entry name" value="PH_domain"/>
</dbReference>
<dbReference type="Gene3D" id="1.10.555.10">
    <property type="entry name" value="Rho GTPase activation protein"/>
    <property type="match status" value="1"/>
</dbReference>
<evidence type="ECO:0000313" key="6">
    <source>
        <dbReference type="EMBL" id="ELU02748.1"/>
    </source>
</evidence>
<name>R7UG19_CAPTE</name>
<evidence type="ECO:0000313" key="7">
    <source>
        <dbReference type="EnsemblMetazoa" id="CapteP224027"/>
    </source>
</evidence>
<dbReference type="FunFam" id="1.10.555.10:FF:000006">
    <property type="entry name" value="Rho GTPase activating protein 26"/>
    <property type="match status" value="1"/>
</dbReference>
<dbReference type="EMBL" id="KB303819">
    <property type="protein sequence ID" value="ELU02748.1"/>
    <property type="molecule type" value="Genomic_DNA"/>
</dbReference>
<dbReference type="SUPFAM" id="SSF50729">
    <property type="entry name" value="PH domain-like"/>
    <property type="match status" value="1"/>
</dbReference>
<feature type="domain" description="PH" evidence="4">
    <location>
        <begin position="265"/>
        <end position="371"/>
    </location>
</feature>
<dbReference type="AlphaFoldDB" id="R7UG19"/>
<sequence length="756" mass="85783">MGLQPLEFSECLTDSPYFRDKLHAHEKELDRTSKSIKLIMTECKELISAARNLSKAQRSFSSCLTNFKFDCIGSEQTEDEVIIGNSLKEFGRLISAVEDERDRMLDRAFDQIIRPLDAFRKDQIGGAKEGKKKFDKQTNKFCQSLDRYLGLKTKAGETSLSEADSTVEFERKQFYRDSMQYVLTLQEVQERKKFEFVETLLSFMYSWLTFLHHGHEVAEDHKPFMTDLQLKLQKSRDNFETTRNEAKSLMERMLEKSQQGGTNKTCTREGYLFMQEKKALTTTWNKYYCLYQKENKILTMIPYNQVTAKGVSGITTETAVLTSCTRRAQDSIDKRFCFDITVQDRNQPYTLQALSEEDRRLWLDAMDGKEPLGIERHLRDLSIVYSYFEYGKDLTTTIDRDVLFFSHQVYSAPCNKPELDSECLLDDVGFQFIKKCIYAVETRGLEDEGLYRVVGVSSKVNKLTSMGLDRRKADKLQLAVDGEWEVKTITSAIKHYFRSLPEPLLTFNLYQDFIQAAKKEAKTLRVNDVHELAHKLPEHNFEMLKLLICHLTKISEQCAVNRMTVANLGVCFGPTLLRAQEECMAAIMDIKFCNLVVEILIDNYQLIFNNPPEFADITNTRVLNAKPAPAPKPEPQVDPPKPVAPPAMSNSFHSPSPMVAAPASMTSSWAPTNHSVGSSSPPLYVSSDGPTYAQYRAKLRPTGGIYSQYSPGELQSTGSGSSSTESLNSKCSASSAGTPQPNERRPNSNGSQNYPL</sequence>
<dbReference type="PANTHER" id="PTHR12552">
    <property type="entry name" value="OLIGOPHRENIN 1"/>
    <property type="match status" value="1"/>
</dbReference>
<dbReference type="PROSITE" id="PS50003">
    <property type="entry name" value="PH_DOMAIN"/>
    <property type="match status" value="1"/>
</dbReference>
<dbReference type="InterPro" id="IPR000198">
    <property type="entry name" value="RhoGAP_dom"/>
</dbReference>
<dbReference type="Pfam" id="PF16746">
    <property type="entry name" value="BAR_3"/>
    <property type="match status" value="1"/>
</dbReference>
<dbReference type="InterPro" id="IPR004148">
    <property type="entry name" value="BAR_dom"/>
</dbReference>
<reference evidence="7" key="3">
    <citation type="submission" date="2015-06" db="UniProtKB">
        <authorList>
            <consortium name="EnsemblMetazoa"/>
        </authorList>
    </citation>
    <scope>IDENTIFICATION</scope>
</reference>
<feature type="coiled-coil region" evidence="2">
    <location>
        <begin position="225"/>
        <end position="256"/>
    </location>
</feature>
<dbReference type="PROSITE" id="PS50238">
    <property type="entry name" value="RHOGAP"/>
    <property type="match status" value="1"/>
</dbReference>
<feature type="region of interest" description="Disordered" evidence="3">
    <location>
        <begin position="625"/>
        <end position="685"/>
    </location>
</feature>
<dbReference type="CDD" id="cd07602">
    <property type="entry name" value="BAR_RhoGAP_OPHN1-like"/>
    <property type="match status" value="1"/>
</dbReference>
<protein>
    <recommendedName>
        <fullName evidence="9">Rho-GAP domain-containing protein</fullName>
    </recommendedName>
</protein>
<dbReference type="Gene3D" id="1.20.1270.60">
    <property type="entry name" value="Arfaptin homology (AH) domain/BAR domain"/>
    <property type="match status" value="1"/>
</dbReference>
<feature type="compositionally biased region" description="Pro residues" evidence="3">
    <location>
        <begin position="628"/>
        <end position="645"/>
    </location>
</feature>
<dbReference type="EMBL" id="AMQN01008727">
    <property type="status" value="NOT_ANNOTATED_CDS"/>
    <property type="molecule type" value="Genomic_DNA"/>
</dbReference>
<evidence type="ECO:0000259" key="5">
    <source>
        <dbReference type="PROSITE" id="PS50238"/>
    </source>
</evidence>
<organism evidence="6">
    <name type="scientific">Capitella teleta</name>
    <name type="common">Polychaete worm</name>
    <dbReference type="NCBI Taxonomy" id="283909"/>
    <lineage>
        <taxon>Eukaryota</taxon>
        <taxon>Metazoa</taxon>
        <taxon>Spiralia</taxon>
        <taxon>Lophotrochozoa</taxon>
        <taxon>Annelida</taxon>
        <taxon>Polychaeta</taxon>
        <taxon>Sedentaria</taxon>
        <taxon>Scolecida</taxon>
        <taxon>Capitellidae</taxon>
        <taxon>Capitella</taxon>
    </lineage>
</organism>
<feature type="compositionally biased region" description="Polar residues" evidence="3">
    <location>
        <begin position="730"/>
        <end position="756"/>
    </location>
</feature>
<dbReference type="GO" id="GO:0007165">
    <property type="term" value="P:signal transduction"/>
    <property type="evidence" value="ECO:0007669"/>
    <property type="project" value="InterPro"/>
</dbReference>
<dbReference type="Gene3D" id="2.30.29.30">
    <property type="entry name" value="Pleckstrin-homology domain (PH domain)/Phosphotyrosine-binding domain (PTB)"/>
    <property type="match status" value="1"/>
</dbReference>
<dbReference type="PANTHER" id="PTHR12552:SF1">
    <property type="entry name" value="RHO GTPASE-ACTIVATING PROTEIN GRAF"/>
    <property type="match status" value="1"/>
</dbReference>
<feature type="compositionally biased region" description="Low complexity" evidence="3">
    <location>
        <begin position="713"/>
        <end position="729"/>
    </location>
</feature>
<dbReference type="InterPro" id="IPR011993">
    <property type="entry name" value="PH-like_dom_sf"/>
</dbReference>
<dbReference type="EnsemblMetazoa" id="CapteT224027">
    <property type="protein sequence ID" value="CapteP224027"/>
    <property type="gene ID" value="CapteG224027"/>
</dbReference>
<dbReference type="InterPro" id="IPR008936">
    <property type="entry name" value="Rho_GTPase_activation_prot"/>
</dbReference>
<evidence type="ECO:0000256" key="3">
    <source>
        <dbReference type="SAM" id="MobiDB-lite"/>
    </source>
</evidence>
<evidence type="ECO:0000313" key="8">
    <source>
        <dbReference type="Proteomes" id="UP000014760"/>
    </source>
</evidence>
<dbReference type="InterPro" id="IPR047225">
    <property type="entry name" value="PH_GRAF"/>
</dbReference>
<dbReference type="CDD" id="cd01249">
    <property type="entry name" value="BAR-PH_GRAF_family"/>
    <property type="match status" value="1"/>
</dbReference>
<keyword evidence="8" id="KW-1185">Reference proteome</keyword>
<dbReference type="FunFam" id="1.20.1270.60:FF:000001">
    <property type="entry name" value="Rho GTPase-activating protein 26"/>
    <property type="match status" value="1"/>
</dbReference>
<dbReference type="HOGENOM" id="CLU_011532_2_1_1"/>
<keyword evidence="1" id="KW-0343">GTPase activation</keyword>
<dbReference type="SMART" id="SM00324">
    <property type="entry name" value="RhoGAP"/>
    <property type="match status" value="1"/>
</dbReference>
<evidence type="ECO:0000259" key="4">
    <source>
        <dbReference type="PROSITE" id="PS50003"/>
    </source>
</evidence>
<dbReference type="Proteomes" id="UP000014760">
    <property type="component" value="Unassembled WGS sequence"/>
</dbReference>
<dbReference type="SUPFAM" id="SSF103657">
    <property type="entry name" value="BAR/IMD domain-like"/>
    <property type="match status" value="1"/>
</dbReference>
<dbReference type="OMA" id="ECIGETQ"/>
<feature type="domain" description="Rho-GAP" evidence="5">
    <location>
        <begin position="417"/>
        <end position="608"/>
    </location>
</feature>
<accession>R7UG19</accession>
<proteinExistence type="predicted"/>
<gene>
    <name evidence="6" type="ORF">CAPTEDRAFT_224027</name>
</gene>
<reference evidence="6 8" key="2">
    <citation type="journal article" date="2013" name="Nature">
        <title>Insights into bilaterian evolution from three spiralian genomes.</title>
        <authorList>
            <person name="Simakov O."/>
            <person name="Marletaz F."/>
            <person name="Cho S.J."/>
            <person name="Edsinger-Gonzales E."/>
            <person name="Havlak P."/>
            <person name="Hellsten U."/>
            <person name="Kuo D.H."/>
            <person name="Larsson T."/>
            <person name="Lv J."/>
            <person name="Arendt D."/>
            <person name="Savage R."/>
            <person name="Osoegawa K."/>
            <person name="de Jong P."/>
            <person name="Grimwood J."/>
            <person name="Chapman J.A."/>
            <person name="Shapiro H."/>
            <person name="Aerts A."/>
            <person name="Otillar R.P."/>
            <person name="Terry A.Y."/>
            <person name="Boore J.L."/>
            <person name="Grigoriev I.V."/>
            <person name="Lindberg D.R."/>
            <person name="Seaver E.C."/>
            <person name="Weisblat D.A."/>
            <person name="Putnam N.H."/>
            <person name="Rokhsar D.S."/>
        </authorList>
    </citation>
    <scope>NUCLEOTIDE SEQUENCE</scope>
    <source>
        <strain evidence="6 8">I ESC-2004</strain>
    </source>
</reference>
<evidence type="ECO:0008006" key="9">
    <source>
        <dbReference type="Google" id="ProtNLM"/>
    </source>
</evidence>
<feature type="region of interest" description="Disordered" evidence="3">
    <location>
        <begin position="703"/>
        <end position="756"/>
    </location>
</feature>
<evidence type="ECO:0000256" key="2">
    <source>
        <dbReference type="SAM" id="Coils"/>
    </source>
</evidence>